<dbReference type="PANTHER" id="PTHR13028:SF0">
    <property type="entry name" value="RRNA-PROCESSING PROTEIN EBP2-RELATED"/>
    <property type="match status" value="1"/>
</dbReference>
<evidence type="ECO:0000256" key="3">
    <source>
        <dbReference type="ARBA" id="ARBA00007336"/>
    </source>
</evidence>
<sequence>MSESDSDLSFDSEEEEQELDSDEELQEAFQKGELKPGLNVIERAPKKKRLVYNVAGLKQKLIELKVDLDWGERLDLSTSVDDIMSQSDDPKLPKDTVKDELVNNDLQLELLLYKQAQTAALEGLAKLKASDIPTKRPTDYFAQMAKTDEHMLKVKRSVLAKQLGQERAHKVKKMRELKKYGKQVQVEVALKRAKEKRETLDKIKQYREGKLQSLDFLDNDHQKGEDILEVTKRKTKERNASKGVMAKRQKKDSKFGFGGKKSGMKKNNMRKEEAGPAGNKRGQKFGGGDKKFGGRQKFGGGGGERKFGGGGGDKKFGGGGGERKFGGNKQKPNRPGKSRRQATKNKKR</sequence>
<dbReference type="Pfam" id="PF05890">
    <property type="entry name" value="Ebp2"/>
    <property type="match status" value="1"/>
</dbReference>
<keyword evidence="6" id="KW-0539">Nucleus</keyword>
<evidence type="ECO:0000256" key="1">
    <source>
        <dbReference type="ARBA" id="ARBA00003387"/>
    </source>
</evidence>
<evidence type="ECO:0000256" key="6">
    <source>
        <dbReference type="ARBA" id="ARBA00023242"/>
    </source>
</evidence>
<accession>A0A9N6ZG14</accession>
<feature type="compositionally biased region" description="Basic residues" evidence="7">
    <location>
        <begin position="331"/>
        <end position="348"/>
    </location>
</feature>
<feature type="region of interest" description="Disordered" evidence="7">
    <location>
        <begin position="1"/>
        <end position="31"/>
    </location>
</feature>
<dbReference type="GO" id="GO:0042273">
    <property type="term" value="P:ribosomal large subunit biogenesis"/>
    <property type="evidence" value="ECO:0007669"/>
    <property type="project" value="TreeGrafter"/>
</dbReference>
<keyword evidence="4" id="KW-0690">Ribosome biogenesis</keyword>
<name>A0A9N6ZG14_9CRUS</name>
<feature type="compositionally biased region" description="Acidic residues" evidence="7">
    <location>
        <begin position="1"/>
        <end position="26"/>
    </location>
</feature>
<dbReference type="GO" id="GO:0030687">
    <property type="term" value="C:preribosome, large subunit precursor"/>
    <property type="evidence" value="ECO:0007669"/>
    <property type="project" value="TreeGrafter"/>
</dbReference>
<reference evidence="8" key="1">
    <citation type="submission" date="2021-04" db="EMBL/GenBank/DDBJ databases">
        <authorList>
            <person name="Cornetti L."/>
        </authorList>
    </citation>
    <scope>NUCLEOTIDE SEQUENCE</scope>
</reference>
<evidence type="ECO:0000256" key="2">
    <source>
        <dbReference type="ARBA" id="ARBA00004604"/>
    </source>
</evidence>
<feature type="compositionally biased region" description="Basic and acidic residues" evidence="7">
    <location>
        <begin position="228"/>
        <end position="240"/>
    </location>
</feature>
<dbReference type="PANTHER" id="PTHR13028">
    <property type="entry name" value="RRNA PROCESSING PROTEIN EBNA1-BINDING PROTEIN-RELATED"/>
    <property type="match status" value="1"/>
</dbReference>
<comment type="function">
    <text evidence="1">Required for the processing of the 27S pre-rRNA.</text>
</comment>
<proteinExistence type="inferred from homology"/>
<evidence type="ECO:0000256" key="7">
    <source>
        <dbReference type="SAM" id="MobiDB-lite"/>
    </source>
</evidence>
<evidence type="ECO:0000313" key="8">
    <source>
        <dbReference type="EMBL" id="CAG4645802.1"/>
    </source>
</evidence>
<dbReference type="GO" id="GO:0034399">
    <property type="term" value="C:nuclear periphery"/>
    <property type="evidence" value="ECO:0007669"/>
    <property type="project" value="TreeGrafter"/>
</dbReference>
<comment type="similarity">
    <text evidence="3">Belongs to the EBP2 family.</text>
</comment>
<dbReference type="GO" id="GO:0006364">
    <property type="term" value="P:rRNA processing"/>
    <property type="evidence" value="ECO:0007669"/>
    <property type="project" value="TreeGrafter"/>
</dbReference>
<feature type="compositionally biased region" description="Basic and acidic residues" evidence="7">
    <location>
        <begin position="303"/>
        <end position="325"/>
    </location>
</feature>
<organism evidence="8">
    <name type="scientific">Lynceus sp. MCZ IZ 141354</name>
    <dbReference type="NCBI Taxonomy" id="1930659"/>
    <lineage>
        <taxon>Eukaryota</taxon>
        <taxon>Metazoa</taxon>
        <taxon>Ecdysozoa</taxon>
        <taxon>Arthropoda</taxon>
        <taxon>Crustacea</taxon>
        <taxon>Branchiopoda</taxon>
        <taxon>Diplostraca</taxon>
        <taxon>Laevicaudata</taxon>
        <taxon>Lynceidae</taxon>
        <taxon>Lynceus</taxon>
    </lineage>
</organism>
<gene>
    <name evidence="8" type="primary">EOG090X0D84</name>
</gene>
<evidence type="ECO:0000256" key="5">
    <source>
        <dbReference type="ARBA" id="ARBA00023054"/>
    </source>
</evidence>
<feature type="region of interest" description="Disordered" evidence="7">
    <location>
        <begin position="228"/>
        <end position="348"/>
    </location>
</feature>
<dbReference type="GO" id="GO:0005730">
    <property type="term" value="C:nucleolus"/>
    <property type="evidence" value="ECO:0007669"/>
    <property type="project" value="UniProtKB-SubCell"/>
</dbReference>
<dbReference type="AlphaFoldDB" id="A0A9N6ZG14"/>
<dbReference type="EMBL" id="OC989147">
    <property type="protein sequence ID" value="CAG4645802.1"/>
    <property type="molecule type" value="Genomic_DNA"/>
</dbReference>
<evidence type="ECO:0000256" key="4">
    <source>
        <dbReference type="ARBA" id="ARBA00022517"/>
    </source>
</evidence>
<protein>
    <submittedName>
        <fullName evidence="8">EOG090X0D84</fullName>
    </submittedName>
</protein>
<dbReference type="InterPro" id="IPR008610">
    <property type="entry name" value="Ebp2"/>
</dbReference>
<comment type="subcellular location">
    <subcellularLocation>
        <location evidence="2">Nucleus</location>
        <location evidence="2">Nucleolus</location>
    </subcellularLocation>
</comment>
<keyword evidence="5" id="KW-0175">Coiled coil</keyword>